<dbReference type="OrthoDB" id="3061561at2759"/>
<feature type="transmembrane region" description="Helical" evidence="1">
    <location>
        <begin position="201"/>
        <end position="221"/>
    </location>
</feature>
<dbReference type="STRING" id="1380566.A0A179F6L5"/>
<keyword evidence="1" id="KW-1133">Transmembrane helix</keyword>
<name>A0A179F6L5_METCM</name>
<feature type="transmembrane region" description="Helical" evidence="1">
    <location>
        <begin position="176"/>
        <end position="195"/>
    </location>
</feature>
<accession>A0A179F6L5</accession>
<feature type="transmembrane region" description="Helical" evidence="1">
    <location>
        <begin position="30"/>
        <end position="47"/>
    </location>
</feature>
<dbReference type="PANTHER" id="PTHR35043:SF8">
    <property type="entry name" value="DUF4220 DOMAIN-CONTAINING PROTEIN"/>
    <property type="match status" value="1"/>
</dbReference>
<reference evidence="2 3" key="1">
    <citation type="journal article" date="2016" name="PLoS Pathog.">
        <title>Biosynthesis of antibiotic leucinostatins in bio-control fungus Purpureocillium lilacinum and their inhibition on phytophthora revealed by genome mining.</title>
        <authorList>
            <person name="Wang G."/>
            <person name="Liu Z."/>
            <person name="Lin R."/>
            <person name="Li E."/>
            <person name="Mao Z."/>
            <person name="Ling J."/>
            <person name="Yang Y."/>
            <person name="Yin W.B."/>
            <person name="Xie B."/>
        </authorList>
    </citation>
    <scope>NUCLEOTIDE SEQUENCE [LARGE SCALE GENOMIC DNA]</scope>
    <source>
        <strain evidence="2">170</strain>
    </source>
</reference>
<keyword evidence="3" id="KW-1185">Reference proteome</keyword>
<keyword evidence="1" id="KW-0472">Membrane</keyword>
<dbReference type="PANTHER" id="PTHR35043">
    <property type="entry name" value="TRANSCRIPTION FACTOR DOMAIN-CONTAINING PROTEIN"/>
    <property type="match status" value="1"/>
</dbReference>
<dbReference type="KEGG" id="pchm:VFPPC_02112"/>
<feature type="transmembrane region" description="Helical" evidence="1">
    <location>
        <begin position="469"/>
        <end position="489"/>
    </location>
</feature>
<organism evidence="2 3">
    <name type="scientific">Pochonia chlamydosporia 170</name>
    <dbReference type="NCBI Taxonomy" id="1380566"/>
    <lineage>
        <taxon>Eukaryota</taxon>
        <taxon>Fungi</taxon>
        <taxon>Dikarya</taxon>
        <taxon>Ascomycota</taxon>
        <taxon>Pezizomycotina</taxon>
        <taxon>Sordariomycetes</taxon>
        <taxon>Hypocreomycetidae</taxon>
        <taxon>Hypocreales</taxon>
        <taxon>Clavicipitaceae</taxon>
        <taxon>Pochonia</taxon>
    </lineage>
</organism>
<feature type="transmembrane region" description="Helical" evidence="1">
    <location>
        <begin position="355"/>
        <end position="374"/>
    </location>
</feature>
<evidence type="ECO:0000313" key="2">
    <source>
        <dbReference type="EMBL" id="OAQ61095.2"/>
    </source>
</evidence>
<gene>
    <name evidence="2" type="ORF">VFPPC_02112</name>
</gene>
<dbReference type="EMBL" id="LSBJ02000001">
    <property type="protein sequence ID" value="OAQ61095.2"/>
    <property type="molecule type" value="Genomic_DNA"/>
</dbReference>
<proteinExistence type="predicted"/>
<dbReference type="RefSeq" id="XP_022284118.1">
    <property type="nucleotide sequence ID" value="XM_022428266.1"/>
</dbReference>
<keyword evidence="1" id="KW-0812">Transmembrane</keyword>
<dbReference type="AlphaFoldDB" id="A0A179F6L5"/>
<dbReference type="GeneID" id="28845814"/>
<protein>
    <submittedName>
        <fullName evidence="2">Oxidoreductase</fullName>
    </submittedName>
</protein>
<comment type="caution">
    <text evidence="2">The sequence shown here is derived from an EMBL/GenBank/DDBJ whole genome shotgun (WGS) entry which is preliminary data.</text>
</comment>
<dbReference type="Proteomes" id="UP000078397">
    <property type="component" value="Unassembled WGS sequence"/>
</dbReference>
<feature type="transmembrane region" description="Helical" evidence="1">
    <location>
        <begin position="311"/>
        <end position="335"/>
    </location>
</feature>
<sequence length="514" mass="59743">MGVNFTFRHDRNNTLVSWMSSSDRRGTSDILYSSAITIILCVWVSTFPNVPSPKDKFLQRLLDKINLAMIGFLGPDLLFALALGQWDSARKSVKEFQEAGYANWTTTHGFFANMGGFRIRSPEPGEHDSQEHGIPVNAKQLLYLIKQKYIDMPTLTETQIKGISTADNFSRIHDRILVLWQLFWFSVTEIVRFVYETPITTLELTALTFAVMMFATSVAWFKKPQIDSSSTRILTTNASLRAIRDAARADYPDMQENWYETPLDFIWKRGSFKPDKQWQYFSQLSHIARLPLFTRRPGKDGMPWDRMPSDIWYSTSGYTILVGLLVQLQFCLSFLLAWNWHFPTRTEQVLWRSCAVYHAMYSLMVTFYYVGGAFDKQWESSKRLFCSMIPLRRNQSVPLPTQLTSVDNYEWDTTLRDATTEEPPSRHRYIKKTVTAVLANIWTHSTPKLDYWRNLSAGRDPDQDVSLPWTALLFVLTVVYIFSHLFIYAEDFISLRLQPDDVYLSINQFFPLIH</sequence>
<evidence type="ECO:0000256" key="1">
    <source>
        <dbReference type="SAM" id="Phobius"/>
    </source>
</evidence>
<feature type="transmembrane region" description="Helical" evidence="1">
    <location>
        <begin position="67"/>
        <end position="84"/>
    </location>
</feature>
<evidence type="ECO:0000313" key="3">
    <source>
        <dbReference type="Proteomes" id="UP000078397"/>
    </source>
</evidence>